<proteinExistence type="predicted"/>
<dbReference type="Gene3D" id="3.30.70.100">
    <property type="match status" value="1"/>
</dbReference>
<reference evidence="2" key="1">
    <citation type="submission" date="2023-03" db="EMBL/GenBank/DDBJ databases">
        <title>Actinoallomurus iriomotensis NBRC 103684.</title>
        <authorList>
            <person name="Ichikawa N."/>
            <person name="Sato H."/>
            <person name="Tonouchi N."/>
        </authorList>
    </citation>
    <scope>NUCLEOTIDE SEQUENCE</scope>
    <source>
        <strain evidence="2">NBRC 103684</strain>
    </source>
</reference>
<protein>
    <submittedName>
        <fullName evidence="2">NIPSNAP family protein</fullName>
    </submittedName>
</protein>
<dbReference type="RefSeq" id="WP_285568422.1">
    <property type="nucleotide sequence ID" value="NZ_BSTK01000002.1"/>
</dbReference>
<gene>
    <name evidence="2" type="ORF">Airi02_017290</name>
</gene>
<feature type="domain" description="NIPSNAP" evidence="1">
    <location>
        <begin position="6"/>
        <end position="97"/>
    </location>
</feature>
<organism evidence="2 3">
    <name type="scientific">Actinoallomurus iriomotensis</name>
    <dbReference type="NCBI Taxonomy" id="478107"/>
    <lineage>
        <taxon>Bacteria</taxon>
        <taxon>Bacillati</taxon>
        <taxon>Actinomycetota</taxon>
        <taxon>Actinomycetes</taxon>
        <taxon>Streptosporangiales</taxon>
        <taxon>Thermomonosporaceae</taxon>
        <taxon>Actinoallomurus</taxon>
    </lineage>
</organism>
<evidence type="ECO:0000313" key="2">
    <source>
        <dbReference type="EMBL" id="GLY83800.1"/>
    </source>
</evidence>
<keyword evidence="3" id="KW-1185">Reference proteome</keyword>
<sequence length="99" mass="11321">MITCCIDYTLNPHRLDAFEEYARRWPPIIERCGGQLIGYFLPKEGANNKALAVIDFDSLAAYEEYRAALAEDPDAKANLDHAKRTECILVEDRSFLRRA</sequence>
<evidence type="ECO:0000313" key="3">
    <source>
        <dbReference type="Proteomes" id="UP001165074"/>
    </source>
</evidence>
<dbReference type="InterPro" id="IPR011008">
    <property type="entry name" value="Dimeric_a/b-barrel"/>
</dbReference>
<accession>A0A9W6S1P1</accession>
<comment type="caution">
    <text evidence="2">The sequence shown here is derived from an EMBL/GenBank/DDBJ whole genome shotgun (WGS) entry which is preliminary data.</text>
</comment>
<dbReference type="InterPro" id="IPR012577">
    <property type="entry name" value="NIPSNAP"/>
</dbReference>
<dbReference type="EMBL" id="BSTK01000002">
    <property type="protein sequence ID" value="GLY83800.1"/>
    <property type="molecule type" value="Genomic_DNA"/>
</dbReference>
<dbReference type="Pfam" id="PF07978">
    <property type="entry name" value="NIPSNAP"/>
    <property type="match status" value="1"/>
</dbReference>
<dbReference type="SUPFAM" id="SSF54909">
    <property type="entry name" value="Dimeric alpha+beta barrel"/>
    <property type="match status" value="1"/>
</dbReference>
<evidence type="ECO:0000259" key="1">
    <source>
        <dbReference type="Pfam" id="PF07978"/>
    </source>
</evidence>
<dbReference type="AlphaFoldDB" id="A0A9W6S1P1"/>
<name>A0A9W6S1P1_9ACTN</name>
<dbReference type="Proteomes" id="UP001165074">
    <property type="component" value="Unassembled WGS sequence"/>
</dbReference>